<protein>
    <recommendedName>
        <fullName evidence="8">MICOS complex subunit MIC13</fullName>
    </recommendedName>
</protein>
<feature type="non-terminal residue" evidence="9">
    <location>
        <position position="1"/>
    </location>
</feature>
<gene>
    <name evidence="9" type="primary">Qil1</name>
    <name evidence="9" type="ORF">G6Z76_0013968</name>
</gene>
<evidence type="ECO:0000256" key="2">
    <source>
        <dbReference type="ARBA" id="ARBA00006771"/>
    </source>
</evidence>
<keyword evidence="7" id="KW-0472">Membrane</keyword>
<organism evidence="9 10">
    <name type="scientific">Acromyrmex charruanus</name>
    <dbReference type="NCBI Taxonomy" id="2715315"/>
    <lineage>
        <taxon>Eukaryota</taxon>
        <taxon>Metazoa</taxon>
        <taxon>Ecdysozoa</taxon>
        <taxon>Arthropoda</taxon>
        <taxon>Hexapoda</taxon>
        <taxon>Insecta</taxon>
        <taxon>Pterygota</taxon>
        <taxon>Neoptera</taxon>
        <taxon>Endopterygota</taxon>
        <taxon>Hymenoptera</taxon>
        <taxon>Apocrita</taxon>
        <taxon>Aculeata</taxon>
        <taxon>Formicoidea</taxon>
        <taxon>Formicidae</taxon>
        <taxon>Myrmicinae</taxon>
        <taxon>Acromyrmex</taxon>
    </lineage>
</organism>
<comment type="subunit">
    <text evidence="8">Component of the mitochondrial contact site and cristae organizing system (MICOS) complex.</text>
</comment>
<dbReference type="InterPro" id="IPR026769">
    <property type="entry name" value="Mic13"/>
</dbReference>
<comment type="subcellular location">
    <subcellularLocation>
        <location evidence="1 8">Mitochondrion inner membrane</location>
        <topology evidence="1 8">Single-pass membrane protein</topology>
    </subcellularLocation>
</comment>
<evidence type="ECO:0000256" key="7">
    <source>
        <dbReference type="ARBA" id="ARBA00023136"/>
    </source>
</evidence>
<name>A0A836GG63_9HYME</name>
<comment type="similarity">
    <text evidence="2 8">Belongs to the MICOS complex subunit Mic13 family.</text>
</comment>
<dbReference type="GO" id="GO:0042407">
    <property type="term" value="P:cristae formation"/>
    <property type="evidence" value="ECO:0007669"/>
    <property type="project" value="TreeGrafter"/>
</dbReference>
<dbReference type="Pfam" id="PF15884">
    <property type="entry name" value="QIL1"/>
    <property type="match status" value="1"/>
</dbReference>
<reference evidence="9" key="1">
    <citation type="submission" date="2020-03" db="EMBL/GenBank/DDBJ databases">
        <title>Relaxed selection underlies rapid genomic changes in the transitions from sociality to social parasitism in ants.</title>
        <authorList>
            <person name="Bi X."/>
        </authorList>
    </citation>
    <scope>NUCLEOTIDE SEQUENCE</scope>
    <source>
        <strain evidence="9">BGI-DK2014a</strain>
        <tissue evidence="9">Whole body</tissue>
    </source>
</reference>
<evidence type="ECO:0000313" key="9">
    <source>
        <dbReference type="EMBL" id="KAG5340796.1"/>
    </source>
</evidence>
<keyword evidence="10" id="KW-1185">Reference proteome</keyword>
<accession>A0A836GG63</accession>
<sequence length="154" mass="17601">MGIVRLVHSLRNKKDTLSRYLHAALFHELKSNHDKRLYFRFVIKSTLVGGVVYYSVHQGLWSKSEDSMQLYGRIYNNIAPYVKDNIPKEIINELPPLPSTSDFSNSLKSSWNKGVIASMKFLSETPTHVTTGVQNVSEIIRGYIEQQSVSEKNQ</sequence>
<dbReference type="GO" id="GO:0044284">
    <property type="term" value="C:mitochondrial crista junction"/>
    <property type="evidence" value="ECO:0007669"/>
    <property type="project" value="TreeGrafter"/>
</dbReference>
<feature type="non-terminal residue" evidence="9">
    <location>
        <position position="154"/>
    </location>
</feature>
<keyword evidence="6 8" id="KW-0496">Mitochondrion</keyword>
<evidence type="ECO:0000256" key="6">
    <source>
        <dbReference type="ARBA" id="ARBA00023128"/>
    </source>
</evidence>
<proteinExistence type="inferred from homology"/>
<evidence type="ECO:0000256" key="3">
    <source>
        <dbReference type="ARBA" id="ARBA00022692"/>
    </source>
</evidence>
<dbReference type="AlphaFoldDB" id="A0A836GG63"/>
<evidence type="ECO:0000256" key="8">
    <source>
        <dbReference type="RuleBase" id="RU363009"/>
    </source>
</evidence>
<dbReference type="PANTHER" id="PTHR31816:SF3">
    <property type="entry name" value="MICOS COMPLEX SUBUNIT MIC13"/>
    <property type="match status" value="1"/>
</dbReference>
<evidence type="ECO:0000256" key="4">
    <source>
        <dbReference type="ARBA" id="ARBA00022792"/>
    </source>
</evidence>
<keyword evidence="3" id="KW-0812">Transmembrane</keyword>
<comment type="caution">
    <text evidence="9">The sequence shown here is derived from an EMBL/GenBank/DDBJ whole genome shotgun (WGS) entry which is preliminary data.</text>
</comment>
<evidence type="ECO:0000256" key="5">
    <source>
        <dbReference type="ARBA" id="ARBA00022989"/>
    </source>
</evidence>
<keyword evidence="4 8" id="KW-0999">Mitochondrion inner membrane</keyword>
<dbReference type="EMBL" id="JAANIC010003352">
    <property type="protein sequence ID" value="KAG5340796.1"/>
    <property type="molecule type" value="Genomic_DNA"/>
</dbReference>
<dbReference type="Proteomes" id="UP000669903">
    <property type="component" value="Unassembled WGS sequence"/>
</dbReference>
<evidence type="ECO:0000256" key="1">
    <source>
        <dbReference type="ARBA" id="ARBA00004434"/>
    </source>
</evidence>
<keyword evidence="5" id="KW-1133">Transmembrane helix</keyword>
<comment type="function">
    <text evidence="8">Component of the MICOS complex, a large protein complex of the mitochondrial inner membrane that plays crucial roles in the maintenance of crista junctions, inner membrane architecture, and formation of contact sites to the outer membrane.</text>
</comment>
<evidence type="ECO:0000313" key="10">
    <source>
        <dbReference type="Proteomes" id="UP000669903"/>
    </source>
</evidence>
<dbReference type="GO" id="GO:0061617">
    <property type="term" value="C:MICOS complex"/>
    <property type="evidence" value="ECO:0007669"/>
    <property type="project" value="UniProtKB-UniRule"/>
</dbReference>
<dbReference type="PANTHER" id="PTHR31816">
    <property type="entry name" value="MICOS COMPLEX SUBUNIT MIC13"/>
    <property type="match status" value="1"/>
</dbReference>